<dbReference type="CDD" id="cd23935">
    <property type="entry name" value="AGPR_2_C"/>
    <property type="match status" value="1"/>
</dbReference>
<dbReference type="SUPFAM" id="SSF51735">
    <property type="entry name" value="NAD(P)-binding Rossmann-fold domains"/>
    <property type="match status" value="1"/>
</dbReference>
<keyword evidence="1" id="KW-0963">Cytoplasm</keyword>
<dbReference type="InterPro" id="IPR010136">
    <property type="entry name" value="AGPR_type-2"/>
</dbReference>
<evidence type="ECO:0000256" key="2">
    <source>
        <dbReference type="ARBA" id="ARBA00022571"/>
    </source>
</evidence>
<dbReference type="NCBIfam" id="TIGR01851">
    <property type="entry name" value="argC_other"/>
    <property type="match status" value="1"/>
</dbReference>
<dbReference type="Gene3D" id="3.40.50.720">
    <property type="entry name" value="NAD(P)-binding Rossmann-like Domain"/>
    <property type="match status" value="1"/>
</dbReference>
<dbReference type="InterPro" id="IPR036291">
    <property type="entry name" value="NAD(P)-bd_dom_sf"/>
</dbReference>
<keyword evidence="5" id="KW-0560">Oxidoreductase</keyword>
<dbReference type="InterPro" id="IPR050085">
    <property type="entry name" value="AGPR"/>
</dbReference>
<organism evidence="7 8">
    <name type="scientific">Candidatus Kaiserbacteria bacterium RIFCSPHIGHO2_01_FULL_56_24</name>
    <dbReference type="NCBI Taxonomy" id="1798487"/>
    <lineage>
        <taxon>Bacteria</taxon>
        <taxon>Candidatus Kaiseribacteriota</taxon>
    </lineage>
</organism>
<reference evidence="7 8" key="1">
    <citation type="journal article" date="2016" name="Nat. Commun.">
        <title>Thousands of microbial genomes shed light on interconnected biogeochemical processes in an aquifer system.</title>
        <authorList>
            <person name="Anantharaman K."/>
            <person name="Brown C.T."/>
            <person name="Hug L.A."/>
            <person name="Sharon I."/>
            <person name="Castelle C.J."/>
            <person name="Probst A.J."/>
            <person name="Thomas B.C."/>
            <person name="Singh A."/>
            <person name="Wilkins M.J."/>
            <person name="Karaoz U."/>
            <person name="Brodie E.L."/>
            <person name="Williams K.H."/>
            <person name="Hubbard S.S."/>
            <person name="Banfield J.F."/>
        </authorList>
    </citation>
    <scope>NUCLEOTIDE SEQUENCE [LARGE SCALE GENOMIC DNA]</scope>
</reference>
<proteinExistence type="predicted"/>
<evidence type="ECO:0000313" key="7">
    <source>
        <dbReference type="EMBL" id="OGG59816.1"/>
    </source>
</evidence>
<evidence type="ECO:0000256" key="1">
    <source>
        <dbReference type="ARBA" id="ARBA00022490"/>
    </source>
</evidence>
<dbReference type="EMBL" id="MFLA01000016">
    <property type="protein sequence ID" value="OGG59816.1"/>
    <property type="molecule type" value="Genomic_DNA"/>
</dbReference>
<dbReference type="GO" id="GO:0006526">
    <property type="term" value="P:L-arginine biosynthetic process"/>
    <property type="evidence" value="ECO:0007669"/>
    <property type="project" value="UniProtKB-KW"/>
</dbReference>
<dbReference type="PANTHER" id="PTHR32338:SF10">
    <property type="entry name" value="N-ACETYL-GAMMA-GLUTAMYL-PHOSPHATE REDUCTASE, CHLOROPLASTIC-RELATED"/>
    <property type="match status" value="1"/>
</dbReference>
<comment type="caution">
    <text evidence="7">The sequence shown here is derived from an EMBL/GenBank/DDBJ whole genome shotgun (WGS) entry which is preliminary data.</text>
</comment>
<keyword evidence="4" id="KW-0521">NADP</keyword>
<feature type="domain" description="Semialdehyde dehydrogenase NAD-binding" evidence="6">
    <location>
        <begin position="2"/>
        <end position="105"/>
    </location>
</feature>
<dbReference type="InterPro" id="IPR058924">
    <property type="entry name" value="AGPR_dimerisation_dom"/>
</dbReference>
<dbReference type="Proteomes" id="UP000176377">
    <property type="component" value="Unassembled WGS sequence"/>
</dbReference>
<evidence type="ECO:0000313" key="8">
    <source>
        <dbReference type="Proteomes" id="UP000176377"/>
    </source>
</evidence>
<keyword evidence="3" id="KW-0028">Amino-acid biosynthesis</keyword>
<dbReference type="GO" id="GO:0003942">
    <property type="term" value="F:N-acetyl-gamma-glutamyl-phosphate reductase activity"/>
    <property type="evidence" value="ECO:0007669"/>
    <property type="project" value="InterPro"/>
</dbReference>
<evidence type="ECO:0000256" key="4">
    <source>
        <dbReference type="ARBA" id="ARBA00022857"/>
    </source>
</evidence>
<dbReference type="Pfam" id="PF01118">
    <property type="entry name" value="Semialdhyde_dh"/>
    <property type="match status" value="1"/>
</dbReference>
<gene>
    <name evidence="7" type="ORF">A2765_04485</name>
</gene>
<protein>
    <submittedName>
        <fullName evidence="7">N-acetyl-gamma-glutamyl-phosphate reductase</fullName>
    </submittedName>
</protein>
<dbReference type="Gene3D" id="3.30.360.10">
    <property type="entry name" value="Dihydrodipicolinate Reductase, domain 2"/>
    <property type="match status" value="1"/>
</dbReference>
<dbReference type="GO" id="GO:0005737">
    <property type="term" value="C:cytoplasm"/>
    <property type="evidence" value="ECO:0007669"/>
    <property type="project" value="InterPro"/>
</dbReference>
<dbReference type="SUPFAM" id="SSF55347">
    <property type="entry name" value="Glyceraldehyde-3-phosphate dehydrogenase-like, C-terminal domain"/>
    <property type="match status" value="1"/>
</dbReference>
<name>A0A1F6DEM5_9BACT</name>
<sequence length="303" mass="32872">MKVFIDGESGTTGLQMHLRLSVSHFDLVSIPVEARRNADTRLAAMAEADLVILCLPDEAAKEAVGLASSLGDDCPRIIDASSAHRTDPAWVYGFAEMAKGQRDMIRRARYVSNPGCYATGAIAIIRPLVESGILPNDHPLTINAISGYSGGGTQMIAAYEQGAGPAFELYALGLEHKHIPEIVMYGKLERRPLFVPSVGSFRQGMLVCIPLHLDTLPRKPSIRDLEEILVQYYVHTRRVEIVRSSDAIGSRIRAETQAADDLVIYVTGNESYGHAVLIARLDNLGKGAAAAAMQNALLMCDDE</sequence>
<evidence type="ECO:0000256" key="3">
    <source>
        <dbReference type="ARBA" id="ARBA00022605"/>
    </source>
</evidence>
<dbReference type="InterPro" id="IPR000534">
    <property type="entry name" value="Semialdehyde_DH_NAD-bd"/>
</dbReference>
<dbReference type="SMART" id="SM00859">
    <property type="entry name" value="Semialdhyde_dh"/>
    <property type="match status" value="1"/>
</dbReference>
<keyword evidence="2" id="KW-0055">Arginine biosynthesis</keyword>
<dbReference type="GO" id="GO:0051287">
    <property type="term" value="F:NAD binding"/>
    <property type="evidence" value="ECO:0007669"/>
    <property type="project" value="InterPro"/>
</dbReference>
<evidence type="ECO:0000259" key="6">
    <source>
        <dbReference type="SMART" id="SM00859"/>
    </source>
</evidence>
<dbReference type="Pfam" id="PF22698">
    <property type="entry name" value="Semialdhyde_dhC_1"/>
    <property type="match status" value="1"/>
</dbReference>
<evidence type="ECO:0000256" key="5">
    <source>
        <dbReference type="ARBA" id="ARBA00023002"/>
    </source>
</evidence>
<dbReference type="AlphaFoldDB" id="A0A1F6DEM5"/>
<accession>A0A1F6DEM5</accession>
<dbReference type="PANTHER" id="PTHR32338">
    <property type="entry name" value="N-ACETYL-GAMMA-GLUTAMYL-PHOSPHATE REDUCTASE, CHLOROPLASTIC-RELATED-RELATED"/>
    <property type="match status" value="1"/>
</dbReference>